<accession>A0A0C3DZ30</accession>
<dbReference type="OrthoDB" id="6365676at2759"/>
<evidence type="ECO:0000313" key="2">
    <source>
        <dbReference type="EMBL" id="KIM61474.1"/>
    </source>
</evidence>
<evidence type="ECO:0000256" key="1">
    <source>
        <dbReference type="SAM" id="MobiDB-lite"/>
    </source>
</evidence>
<proteinExistence type="predicted"/>
<organism evidence="2 3">
    <name type="scientific">Scleroderma citrinum Foug A</name>
    <dbReference type="NCBI Taxonomy" id="1036808"/>
    <lineage>
        <taxon>Eukaryota</taxon>
        <taxon>Fungi</taxon>
        <taxon>Dikarya</taxon>
        <taxon>Basidiomycota</taxon>
        <taxon>Agaricomycotina</taxon>
        <taxon>Agaricomycetes</taxon>
        <taxon>Agaricomycetidae</taxon>
        <taxon>Boletales</taxon>
        <taxon>Sclerodermatineae</taxon>
        <taxon>Sclerodermataceae</taxon>
        <taxon>Scleroderma</taxon>
    </lineage>
</organism>
<dbReference type="Proteomes" id="UP000053989">
    <property type="component" value="Unassembled WGS sequence"/>
</dbReference>
<name>A0A0C3DZ30_9AGAM</name>
<gene>
    <name evidence="2" type="ORF">SCLCIDRAFT_871909</name>
</gene>
<feature type="compositionally biased region" description="Low complexity" evidence="1">
    <location>
        <begin position="55"/>
        <end position="67"/>
    </location>
</feature>
<reference evidence="2 3" key="1">
    <citation type="submission" date="2014-04" db="EMBL/GenBank/DDBJ databases">
        <authorList>
            <consortium name="DOE Joint Genome Institute"/>
            <person name="Kuo A."/>
            <person name="Kohler A."/>
            <person name="Nagy L.G."/>
            <person name="Floudas D."/>
            <person name="Copeland A."/>
            <person name="Barry K.W."/>
            <person name="Cichocki N."/>
            <person name="Veneault-Fourrey C."/>
            <person name="LaButti K."/>
            <person name="Lindquist E.A."/>
            <person name="Lipzen A."/>
            <person name="Lundell T."/>
            <person name="Morin E."/>
            <person name="Murat C."/>
            <person name="Sun H."/>
            <person name="Tunlid A."/>
            <person name="Henrissat B."/>
            <person name="Grigoriev I.V."/>
            <person name="Hibbett D.S."/>
            <person name="Martin F."/>
            <person name="Nordberg H.P."/>
            <person name="Cantor M.N."/>
            <person name="Hua S.X."/>
        </authorList>
    </citation>
    <scope>NUCLEOTIDE SEQUENCE [LARGE SCALE GENOMIC DNA]</scope>
    <source>
        <strain evidence="2 3">Foug A</strain>
    </source>
</reference>
<dbReference type="InParanoid" id="A0A0C3DZ30"/>
<dbReference type="STRING" id="1036808.A0A0C3DZ30"/>
<sequence>MYPDSLSNGVSSRSPTPQENAYPTLSQPILNGHAPAQHSPIQPNFHDSPPSYTEPSHSSGYSYHPSSATAPLQDHSYHYTPSYDEKPSASRLQSALHQSSMDSMHDHSPPSSTHVSSLSSRLSISHLSHPQSYPANYSSPSPDSSHSVSVSPHSQASEPSTPNYSPYRDDGGHDTTGTSYPSLDEHPGLSNGYMSASSAHMGIPGSAAAYSHHPHPHTNPGMSIPQHSLPRYDSPPPILAPIQDERVVRGDMGRLAHVQVPSLPSGATTLGGSVFGLHHHHHHSHAHSSIGGYPYHAPPLSVGQGWKSDGLLRGRS</sequence>
<evidence type="ECO:0000313" key="3">
    <source>
        <dbReference type="Proteomes" id="UP000053989"/>
    </source>
</evidence>
<protein>
    <submittedName>
        <fullName evidence="2">Uncharacterized protein</fullName>
    </submittedName>
</protein>
<feature type="region of interest" description="Disordered" evidence="1">
    <location>
        <begin position="1"/>
        <end position="197"/>
    </location>
</feature>
<dbReference type="AlphaFoldDB" id="A0A0C3DZ30"/>
<keyword evidence="3" id="KW-1185">Reference proteome</keyword>
<dbReference type="EMBL" id="KN822051">
    <property type="protein sequence ID" value="KIM61474.1"/>
    <property type="molecule type" value="Genomic_DNA"/>
</dbReference>
<feature type="compositionally biased region" description="Polar residues" evidence="1">
    <location>
        <begin position="1"/>
        <end position="29"/>
    </location>
</feature>
<dbReference type="HOGENOM" id="CLU_880441_0_0_1"/>
<feature type="compositionally biased region" description="Low complexity" evidence="1">
    <location>
        <begin position="109"/>
        <end position="157"/>
    </location>
</feature>
<reference evidence="3" key="2">
    <citation type="submission" date="2015-01" db="EMBL/GenBank/DDBJ databases">
        <title>Evolutionary Origins and Diversification of the Mycorrhizal Mutualists.</title>
        <authorList>
            <consortium name="DOE Joint Genome Institute"/>
            <consortium name="Mycorrhizal Genomics Consortium"/>
            <person name="Kohler A."/>
            <person name="Kuo A."/>
            <person name="Nagy L.G."/>
            <person name="Floudas D."/>
            <person name="Copeland A."/>
            <person name="Barry K.W."/>
            <person name="Cichocki N."/>
            <person name="Veneault-Fourrey C."/>
            <person name="LaButti K."/>
            <person name="Lindquist E.A."/>
            <person name="Lipzen A."/>
            <person name="Lundell T."/>
            <person name="Morin E."/>
            <person name="Murat C."/>
            <person name="Riley R."/>
            <person name="Ohm R."/>
            <person name="Sun H."/>
            <person name="Tunlid A."/>
            <person name="Henrissat B."/>
            <person name="Grigoriev I.V."/>
            <person name="Hibbett D.S."/>
            <person name="Martin F."/>
        </authorList>
    </citation>
    <scope>NUCLEOTIDE SEQUENCE [LARGE SCALE GENOMIC DNA]</scope>
    <source>
        <strain evidence="3">Foug A</strain>
    </source>
</reference>